<feature type="transmembrane region" description="Helical" evidence="1">
    <location>
        <begin position="12"/>
        <end position="31"/>
    </location>
</feature>
<evidence type="ECO:0000313" key="3">
    <source>
        <dbReference type="Proteomes" id="UP001216139"/>
    </source>
</evidence>
<evidence type="ECO:0000313" key="2">
    <source>
        <dbReference type="EMBL" id="WCT10806.1"/>
    </source>
</evidence>
<sequence>MNEIKLYKSKWKAIRLMLICLPFILGGLWLIYNQHIIIGWVLIGLFSLGIIAGLVNLLDRKPQIIINETGIFDRSAYKDFINWDIIDHAYWNTSYKQAFVCLIIKDEFKHLIEGNEKLRELSKAMGYEEINIDLGPVRNIDHEKLTGLIVNLASAKPAERGSLINKALHRSTDQLTDKTNER</sequence>
<keyword evidence="1" id="KW-0812">Transmembrane</keyword>
<dbReference type="Proteomes" id="UP001216139">
    <property type="component" value="Chromosome"/>
</dbReference>
<feature type="transmembrane region" description="Helical" evidence="1">
    <location>
        <begin position="37"/>
        <end position="58"/>
    </location>
</feature>
<keyword evidence="1" id="KW-0472">Membrane</keyword>
<dbReference type="EMBL" id="CP117167">
    <property type="protein sequence ID" value="WCT10806.1"/>
    <property type="molecule type" value="Genomic_DNA"/>
</dbReference>
<keyword evidence="1" id="KW-1133">Transmembrane helix</keyword>
<organism evidence="2 3">
    <name type="scientific">Mucilaginibacter jinjuensis</name>
    <dbReference type="NCBI Taxonomy" id="1176721"/>
    <lineage>
        <taxon>Bacteria</taxon>
        <taxon>Pseudomonadati</taxon>
        <taxon>Bacteroidota</taxon>
        <taxon>Sphingobacteriia</taxon>
        <taxon>Sphingobacteriales</taxon>
        <taxon>Sphingobacteriaceae</taxon>
        <taxon>Mucilaginibacter</taxon>
    </lineage>
</organism>
<dbReference type="RefSeq" id="WP_273628998.1">
    <property type="nucleotide sequence ID" value="NZ_CP117167.1"/>
</dbReference>
<proteinExistence type="predicted"/>
<accession>A0ABY7T4V3</accession>
<protein>
    <submittedName>
        <fullName evidence="2">Uncharacterized protein</fullName>
    </submittedName>
</protein>
<dbReference type="NCBIfam" id="NF041635">
    <property type="entry name" value="STM3941_fam"/>
    <property type="match status" value="1"/>
</dbReference>
<dbReference type="InterPro" id="IPR048136">
    <property type="entry name" value="STM3941-like"/>
</dbReference>
<reference evidence="2 3" key="1">
    <citation type="submission" date="2023-02" db="EMBL/GenBank/DDBJ databases">
        <title>Genome sequence of Mucilaginibacter jinjuensis strain KACC 16571.</title>
        <authorList>
            <person name="Kim S."/>
            <person name="Heo J."/>
            <person name="Kwon S.-W."/>
        </authorList>
    </citation>
    <scope>NUCLEOTIDE SEQUENCE [LARGE SCALE GENOMIC DNA]</scope>
    <source>
        <strain evidence="2 3">KACC 16571</strain>
    </source>
</reference>
<name>A0ABY7T4V3_9SPHI</name>
<gene>
    <name evidence="2" type="ORF">PQO05_18895</name>
</gene>
<evidence type="ECO:0000256" key="1">
    <source>
        <dbReference type="SAM" id="Phobius"/>
    </source>
</evidence>
<keyword evidence="3" id="KW-1185">Reference proteome</keyword>